<dbReference type="EMBL" id="AMSI01000003">
    <property type="protein sequence ID" value="EKF43427.1"/>
    <property type="molecule type" value="Genomic_DNA"/>
</dbReference>
<dbReference type="PATRIC" id="fig|1231190.3.peg.1118"/>
<evidence type="ECO:0000259" key="1">
    <source>
        <dbReference type="Pfam" id="PF12146"/>
    </source>
</evidence>
<dbReference type="Pfam" id="PF12146">
    <property type="entry name" value="Hydrolase_4"/>
    <property type="match status" value="1"/>
</dbReference>
<dbReference type="PANTHER" id="PTHR11614">
    <property type="entry name" value="PHOSPHOLIPASE-RELATED"/>
    <property type="match status" value="1"/>
</dbReference>
<dbReference type="Gene3D" id="3.40.50.1820">
    <property type="entry name" value="alpha/beta hydrolase"/>
    <property type="match status" value="1"/>
</dbReference>
<evidence type="ECO:0000313" key="3">
    <source>
        <dbReference type="Proteomes" id="UP000007374"/>
    </source>
</evidence>
<dbReference type="AlphaFoldDB" id="K2PQW0"/>
<proteinExistence type="predicted"/>
<dbReference type="GO" id="GO:0016787">
    <property type="term" value="F:hydrolase activity"/>
    <property type="evidence" value="ECO:0007669"/>
    <property type="project" value="UniProtKB-KW"/>
</dbReference>
<dbReference type="InterPro" id="IPR022742">
    <property type="entry name" value="Hydrolase_4"/>
</dbReference>
<keyword evidence="3" id="KW-1185">Reference proteome</keyword>
<name>K2PQW0_9HYPH</name>
<organism evidence="2 3">
    <name type="scientific">Nitratireductor indicus C115</name>
    <dbReference type="NCBI Taxonomy" id="1231190"/>
    <lineage>
        <taxon>Bacteria</taxon>
        <taxon>Pseudomonadati</taxon>
        <taxon>Pseudomonadota</taxon>
        <taxon>Alphaproteobacteria</taxon>
        <taxon>Hyphomicrobiales</taxon>
        <taxon>Phyllobacteriaceae</taxon>
        <taxon>Nitratireductor</taxon>
    </lineage>
</organism>
<dbReference type="eggNOG" id="COG2267">
    <property type="taxonomic scope" value="Bacteria"/>
</dbReference>
<feature type="domain" description="Serine aminopeptidase S33" evidence="1">
    <location>
        <begin position="27"/>
        <end position="292"/>
    </location>
</feature>
<reference evidence="2 3" key="1">
    <citation type="journal article" date="2012" name="J. Bacteriol.">
        <title>Genome Sequence of Nitratireductor indicus Type Strain C115.</title>
        <authorList>
            <person name="Lai Q."/>
            <person name="Li G."/>
            <person name="Yu Z."/>
            <person name="Shao Z."/>
        </authorList>
    </citation>
    <scope>NUCLEOTIDE SEQUENCE [LARGE SCALE GENOMIC DNA]</scope>
    <source>
        <strain evidence="2 3">C115</strain>
    </source>
</reference>
<sequence>MTFDGEMRLTSPSGADLRLLRKTAQGPARAIVQVNHGLSEHAGRYARLSTFLSAHGFHVLAHDHRGHGGTKAQGAPLGHFGPGANADTILADVGAVHDHIASIWPGLPVFVFGHSMGGMIALTYALRHSRRIAGVASWNAPFATRLEALAGKAVLAVERFRLGSDVPSRLVPRLTFGSWARAFPQRRTEFDWLSRVPEEVDRYVRDPLCGFDVSIGVWTVLFELSLIAASRNEYNAARKDLPLHLVGGGADPSTGGGRIVQRTADILKRNGFGDVTIRLYPLARHETLNEPEADEAMRDLLSWIEGNLDRKNHQLMRK</sequence>
<keyword evidence="2" id="KW-0378">Hydrolase</keyword>
<dbReference type="Proteomes" id="UP000007374">
    <property type="component" value="Unassembled WGS sequence"/>
</dbReference>
<protein>
    <submittedName>
        <fullName evidence="2">Alpha/beta hydrolase</fullName>
    </submittedName>
</protein>
<dbReference type="InterPro" id="IPR029058">
    <property type="entry name" value="AB_hydrolase_fold"/>
</dbReference>
<dbReference type="InterPro" id="IPR051044">
    <property type="entry name" value="MAG_DAG_Lipase"/>
</dbReference>
<evidence type="ECO:0000313" key="2">
    <source>
        <dbReference type="EMBL" id="EKF43427.1"/>
    </source>
</evidence>
<accession>K2PQW0</accession>
<dbReference type="OrthoDB" id="9806902at2"/>
<dbReference type="STRING" id="721133.SAMN05216176_101239"/>
<comment type="caution">
    <text evidence="2">The sequence shown here is derived from an EMBL/GenBank/DDBJ whole genome shotgun (WGS) entry which is preliminary data.</text>
</comment>
<dbReference type="SUPFAM" id="SSF53474">
    <property type="entry name" value="alpha/beta-Hydrolases"/>
    <property type="match status" value="1"/>
</dbReference>
<dbReference type="RefSeq" id="WP_009449619.1">
    <property type="nucleotide sequence ID" value="NZ_AMSI01000003.1"/>
</dbReference>
<gene>
    <name evidence="2" type="ORF">NA8A_05328</name>
</gene>